<accession>A0AAD4LFM7</accession>
<keyword evidence="2" id="KW-1185">Reference proteome</keyword>
<name>A0AAD4LFM7_9AGAM</name>
<dbReference type="AlphaFoldDB" id="A0AAD4LFM7"/>
<evidence type="ECO:0000313" key="2">
    <source>
        <dbReference type="Proteomes" id="UP001201163"/>
    </source>
</evidence>
<reference evidence="1" key="1">
    <citation type="submission" date="2022-01" db="EMBL/GenBank/DDBJ databases">
        <title>Comparative genomics reveals a dynamic genome evolution in the ectomycorrhizal milk-cap (Lactarius) mushrooms.</title>
        <authorList>
            <consortium name="DOE Joint Genome Institute"/>
            <person name="Lebreton A."/>
            <person name="Tang N."/>
            <person name="Kuo A."/>
            <person name="LaButti K."/>
            <person name="Drula E."/>
            <person name="Barry K."/>
            <person name="Clum A."/>
            <person name="Lipzen A."/>
            <person name="Mousain D."/>
            <person name="Ng V."/>
            <person name="Wang R."/>
            <person name="Wang X."/>
            <person name="Dai Y."/>
            <person name="Henrissat B."/>
            <person name="Grigoriev I.V."/>
            <person name="Guerin-Laguette A."/>
            <person name="Yu F."/>
            <person name="Martin F.M."/>
        </authorList>
    </citation>
    <scope>NUCLEOTIDE SEQUENCE</scope>
    <source>
        <strain evidence="1">QP</strain>
    </source>
</reference>
<dbReference type="EMBL" id="JAKELL010000034">
    <property type="protein sequence ID" value="KAH8989816.1"/>
    <property type="molecule type" value="Genomic_DNA"/>
</dbReference>
<comment type="caution">
    <text evidence="1">The sequence shown here is derived from an EMBL/GenBank/DDBJ whole genome shotgun (WGS) entry which is preliminary data.</text>
</comment>
<organism evidence="1 2">
    <name type="scientific">Lactarius akahatsu</name>
    <dbReference type="NCBI Taxonomy" id="416441"/>
    <lineage>
        <taxon>Eukaryota</taxon>
        <taxon>Fungi</taxon>
        <taxon>Dikarya</taxon>
        <taxon>Basidiomycota</taxon>
        <taxon>Agaricomycotina</taxon>
        <taxon>Agaricomycetes</taxon>
        <taxon>Russulales</taxon>
        <taxon>Russulaceae</taxon>
        <taxon>Lactarius</taxon>
    </lineage>
</organism>
<dbReference type="Proteomes" id="UP001201163">
    <property type="component" value="Unassembled WGS sequence"/>
</dbReference>
<protein>
    <submittedName>
        <fullName evidence="1">Uncharacterized protein</fullName>
    </submittedName>
</protein>
<sequence>MSVQRVIFELPLLSVSYIFSTVVGTHGFARPAPPFTTPSGSACAVQLTFPSSASAFRGHVLHLIELTASTTRVRHEDGESPTNLSD</sequence>
<gene>
    <name evidence="1" type="ORF">EDB92DRAFT_1866857</name>
</gene>
<evidence type="ECO:0000313" key="1">
    <source>
        <dbReference type="EMBL" id="KAH8989816.1"/>
    </source>
</evidence>
<proteinExistence type="predicted"/>